<evidence type="ECO:0000256" key="5">
    <source>
        <dbReference type="ARBA" id="ARBA00022842"/>
    </source>
</evidence>
<evidence type="ECO:0000313" key="12">
    <source>
        <dbReference type="Proteomes" id="UP000501060"/>
    </source>
</evidence>
<dbReference type="InterPro" id="IPR006669">
    <property type="entry name" value="MgtE_transporter"/>
</dbReference>
<dbReference type="PANTHER" id="PTHR43773">
    <property type="entry name" value="MAGNESIUM TRANSPORTER MGTE"/>
    <property type="match status" value="1"/>
</dbReference>
<feature type="transmembrane region" description="Helical" evidence="9">
    <location>
        <begin position="316"/>
        <end position="334"/>
    </location>
</feature>
<dbReference type="Pfam" id="PF03448">
    <property type="entry name" value="MgtE_N"/>
    <property type="match status" value="1"/>
</dbReference>
<keyword evidence="8" id="KW-0129">CBS domain</keyword>
<dbReference type="GO" id="GO:0046872">
    <property type="term" value="F:metal ion binding"/>
    <property type="evidence" value="ECO:0007669"/>
    <property type="project" value="UniProtKB-KW"/>
</dbReference>
<dbReference type="Gene3D" id="3.10.580.10">
    <property type="entry name" value="CBS-domain"/>
    <property type="match status" value="1"/>
</dbReference>
<evidence type="ECO:0000313" key="11">
    <source>
        <dbReference type="EMBL" id="QJG66770.1"/>
    </source>
</evidence>
<dbReference type="SMART" id="SM00924">
    <property type="entry name" value="MgtE_N"/>
    <property type="match status" value="1"/>
</dbReference>
<evidence type="ECO:0000256" key="4">
    <source>
        <dbReference type="ARBA" id="ARBA00022692"/>
    </source>
</evidence>
<reference evidence="11 12" key="1">
    <citation type="submission" date="2020-04" db="EMBL/GenBank/DDBJ databases">
        <title>Novel Mycoplasma species detected in Phocoena phocoena (harbor porpoise) from the USA.</title>
        <authorList>
            <person name="Volokhov D.V."/>
        </authorList>
    </citation>
    <scope>NUCLEOTIDE SEQUENCE [LARGE SCALE GENOMIC DNA]</scope>
    <source>
        <strain evidence="11 12">Phocoena C-264-GEN</strain>
    </source>
</reference>
<dbReference type="InterPro" id="IPR038076">
    <property type="entry name" value="MgtE_N_sf"/>
</dbReference>
<comment type="function">
    <text evidence="9">Acts as a magnesium transporter.</text>
</comment>
<dbReference type="Gene3D" id="1.10.357.20">
    <property type="entry name" value="SLC41 divalent cation transporters, integral membrane domain"/>
    <property type="match status" value="1"/>
</dbReference>
<feature type="domain" description="CBS" evidence="10">
    <location>
        <begin position="137"/>
        <end position="201"/>
    </location>
</feature>
<evidence type="ECO:0000256" key="1">
    <source>
        <dbReference type="ARBA" id="ARBA00004141"/>
    </source>
</evidence>
<proteinExistence type="inferred from homology"/>
<dbReference type="InterPro" id="IPR006667">
    <property type="entry name" value="SLC41_membr_dom"/>
</dbReference>
<keyword evidence="7 9" id="KW-0472">Membrane</keyword>
<comment type="subcellular location">
    <subcellularLocation>
        <location evidence="9">Cell membrane</location>
        <topology evidence="9">Multi-pass membrane protein</topology>
    </subcellularLocation>
    <subcellularLocation>
        <location evidence="1">Membrane</location>
        <topology evidence="1">Multi-pass membrane protein</topology>
    </subcellularLocation>
</comment>
<keyword evidence="9" id="KW-1003">Cell membrane</keyword>
<dbReference type="CDD" id="cd04606">
    <property type="entry name" value="CBS_pair_Mg_transporter"/>
    <property type="match status" value="1"/>
</dbReference>
<dbReference type="Pfam" id="PF01769">
    <property type="entry name" value="MgtE"/>
    <property type="match status" value="1"/>
</dbReference>
<dbReference type="PROSITE" id="PS51371">
    <property type="entry name" value="CBS"/>
    <property type="match status" value="2"/>
</dbReference>
<dbReference type="RefSeq" id="WP_169604821.1">
    <property type="nucleotide sequence ID" value="NZ_CP051481.1"/>
</dbReference>
<feature type="transmembrane region" description="Helical" evidence="9">
    <location>
        <begin position="405"/>
        <end position="432"/>
    </location>
</feature>
<keyword evidence="5 9" id="KW-0460">Magnesium</keyword>
<feature type="transmembrane region" description="Helical" evidence="9">
    <location>
        <begin position="287"/>
        <end position="304"/>
    </location>
</feature>
<dbReference type="Proteomes" id="UP000501060">
    <property type="component" value="Chromosome"/>
</dbReference>
<feature type="transmembrane region" description="Helical" evidence="9">
    <location>
        <begin position="369"/>
        <end position="393"/>
    </location>
</feature>
<feature type="transmembrane region" description="Helical" evidence="9">
    <location>
        <begin position="453"/>
        <end position="474"/>
    </location>
</feature>
<dbReference type="SMART" id="SM00116">
    <property type="entry name" value="CBS"/>
    <property type="match status" value="2"/>
</dbReference>
<dbReference type="InterPro" id="IPR046342">
    <property type="entry name" value="CBS_dom_sf"/>
</dbReference>
<dbReference type="AlphaFoldDB" id="A0A858U2R7"/>
<dbReference type="Pfam" id="PF00571">
    <property type="entry name" value="CBS"/>
    <property type="match status" value="2"/>
</dbReference>
<name>A0A858U2R7_9MOLU</name>
<evidence type="ECO:0000256" key="3">
    <source>
        <dbReference type="ARBA" id="ARBA00022448"/>
    </source>
</evidence>
<evidence type="ECO:0000256" key="2">
    <source>
        <dbReference type="ARBA" id="ARBA00009749"/>
    </source>
</evidence>
<organism evidence="11 12">
    <name type="scientific">Mycoplasma phocoenae</name>
    <dbReference type="NCBI Taxonomy" id="754517"/>
    <lineage>
        <taxon>Bacteria</taxon>
        <taxon>Bacillati</taxon>
        <taxon>Mycoplasmatota</taxon>
        <taxon>Mollicutes</taxon>
        <taxon>Mycoplasmataceae</taxon>
        <taxon>Mycoplasma</taxon>
    </lineage>
</organism>
<evidence type="ECO:0000256" key="7">
    <source>
        <dbReference type="ARBA" id="ARBA00023136"/>
    </source>
</evidence>
<keyword evidence="9" id="KW-0479">Metal-binding</keyword>
<dbReference type="SUPFAM" id="SSF158791">
    <property type="entry name" value="MgtE N-terminal domain-like"/>
    <property type="match status" value="1"/>
</dbReference>
<dbReference type="InterPro" id="IPR000644">
    <property type="entry name" value="CBS_dom"/>
</dbReference>
<feature type="domain" description="CBS" evidence="10">
    <location>
        <begin position="202"/>
        <end position="258"/>
    </location>
</feature>
<evidence type="ECO:0000256" key="6">
    <source>
        <dbReference type="ARBA" id="ARBA00022989"/>
    </source>
</evidence>
<keyword evidence="3 9" id="KW-0813">Transport</keyword>
<dbReference type="InterPro" id="IPR006668">
    <property type="entry name" value="Mg_transptr_MgtE_intracell_dom"/>
</dbReference>
<evidence type="ECO:0000259" key="10">
    <source>
        <dbReference type="PROSITE" id="PS51371"/>
    </source>
</evidence>
<evidence type="ECO:0000256" key="8">
    <source>
        <dbReference type="PROSITE-ProRule" id="PRU00703"/>
    </source>
</evidence>
<dbReference type="NCBIfam" id="TIGR00400">
    <property type="entry name" value="mgtE"/>
    <property type="match status" value="1"/>
</dbReference>
<gene>
    <name evidence="11" type="primary">mgtE</name>
    <name evidence="11" type="ORF">HGG69_00275</name>
</gene>
<keyword evidence="4 9" id="KW-0812">Transmembrane</keyword>
<keyword evidence="6 9" id="KW-1133">Transmembrane helix</keyword>
<accession>A0A858U2R7</accession>
<dbReference type="Gene3D" id="1.25.60.10">
    <property type="entry name" value="MgtE N-terminal domain-like"/>
    <property type="match status" value="1"/>
</dbReference>
<dbReference type="PANTHER" id="PTHR43773:SF1">
    <property type="entry name" value="MAGNESIUM TRANSPORTER MGTE"/>
    <property type="match status" value="1"/>
</dbReference>
<dbReference type="GO" id="GO:0005886">
    <property type="term" value="C:plasma membrane"/>
    <property type="evidence" value="ECO:0007669"/>
    <property type="project" value="UniProtKB-SubCell"/>
</dbReference>
<dbReference type="InterPro" id="IPR036739">
    <property type="entry name" value="SLC41_membr_dom_sf"/>
</dbReference>
<dbReference type="EMBL" id="CP051481">
    <property type="protein sequence ID" value="QJG66770.1"/>
    <property type="molecule type" value="Genomic_DNA"/>
</dbReference>
<dbReference type="SUPFAM" id="SSF161093">
    <property type="entry name" value="MgtE membrane domain-like"/>
    <property type="match status" value="1"/>
</dbReference>
<sequence>MNNELTLSQLKNALQFKNVHLIQKYVSITPNATIAEQIELLNEYERVFFFRIVNPKDSGEIFSYLEPEIQEEVINSFTDKELESILNDLYLDDIVDLIGEMPANISVKILRNVKNKEDRLKINKLLKYSDEAVGSIMSVDFISLNESMTCSKAIETIRRKRDEAELVHYYVVTNAEQEVVGVTTLENIVFVDTRRGTLVQEVIEPVQVININMTKEEAAVIFSEHDMSILPVVNDKNKLLGIITADDVIDVLHEEATEDMYKMAGIASDEEISYGKDTIKTIVKSRIFWLIILMVGSTLSQLVIQIFQDKIENSTYFATAISTAIVVSMVPVISGTAGNAGAQAATTVTRALALNEIKGNKWKVIRSELIGGAIIGLILFVINFVRLILYFTATGDLVHPEEGKITQLGIIIMCLVSSLSMFLAVIFAKFVGTIVPLIASKMNKDPAVMSSPILATLTDATSTVIFFAIAMALFKLLI</sequence>
<keyword evidence="12" id="KW-1185">Reference proteome</keyword>
<evidence type="ECO:0000256" key="9">
    <source>
        <dbReference type="RuleBase" id="RU362011"/>
    </source>
</evidence>
<dbReference type="KEGG" id="mphe:HGG69_00275"/>
<dbReference type="SUPFAM" id="SSF54631">
    <property type="entry name" value="CBS-domain pair"/>
    <property type="match status" value="1"/>
</dbReference>
<comment type="subunit">
    <text evidence="9">Homodimer.</text>
</comment>
<protein>
    <recommendedName>
        <fullName evidence="9">Magnesium transporter MgtE</fullName>
    </recommendedName>
</protein>
<comment type="similarity">
    <text evidence="2 9">Belongs to the SLC41A transporter family.</text>
</comment>
<dbReference type="GO" id="GO:0015095">
    <property type="term" value="F:magnesium ion transmembrane transporter activity"/>
    <property type="evidence" value="ECO:0007669"/>
    <property type="project" value="UniProtKB-UniRule"/>
</dbReference>